<sequence length="174" mass="18601">MAFNETTTISYAPEKVFNGLISRDFQEYASEAFRADLDKFSVVPAQPAAADTVAVDITRTVNGEDFAQKLPSAVQRFAKGRISVEQQEAWSAAAEDGSRDANVTIKVSMVKATAKATIKLFPAKGGTATVVETEGSVKSSIPLVGSKVAQLAEPQVGKLLNGLTQKLEAWLKDH</sequence>
<reference evidence="1 2" key="1">
    <citation type="journal article" date="2019" name="Int. J. Syst. Evol. Microbiol.">
        <title>The Global Catalogue of Microorganisms (GCM) 10K type strain sequencing project: providing services to taxonomists for standard genome sequencing and annotation.</title>
        <authorList>
            <consortium name="The Broad Institute Genomics Platform"/>
            <consortium name="The Broad Institute Genome Sequencing Center for Infectious Disease"/>
            <person name="Wu L."/>
            <person name="Ma J."/>
        </authorList>
    </citation>
    <scope>NUCLEOTIDE SEQUENCE [LARGE SCALE GENOMIC DNA]</scope>
    <source>
        <strain evidence="1 2">JCM 13595</strain>
    </source>
</reference>
<dbReference type="RefSeq" id="WP_343955459.1">
    <property type="nucleotide sequence ID" value="NZ_BAAAMN010000003.1"/>
</dbReference>
<gene>
    <name evidence="1" type="ORF">GCM10009720_00400</name>
</gene>
<protein>
    <recommendedName>
        <fullName evidence="3">DUF2505 domain-containing protein</fullName>
    </recommendedName>
</protein>
<organism evidence="1 2">
    <name type="scientific">Yaniella flava</name>
    <dbReference type="NCBI Taxonomy" id="287930"/>
    <lineage>
        <taxon>Bacteria</taxon>
        <taxon>Bacillati</taxon>
        <taxon>Actinomycetota</taxon>
        <taxon>Actinomycetes</taxon>
        <taxon>Micrococcales</taxon>
        <taxon>Micrococcaceae</taxon>
        <taxon>Yaniella</taxon>
    </lineage>
</organism>
<dbReference type="EMBL" id="BAAAMN010000003">
    <property type="protein sequence ID" value="GAA2024608.1"/>
    <property type="molecule type" value="Genomic_DNA"/>
</dbReference>
<evidence type="ECO:0000313" key="1">
    <source>
        <dbReference type="EMBL" id="GAA2024608.1"/>
    </source>
</evidence>
<accession>A0ABN2TYV3</accession>
<proteinExistence type="predicted"/>
<evidence type="ECO:0008006" key="3">
    <source>
        <dbReference type="Google" id="ProtNLM"/>
    </source>
</evidence>
<dbReference type="Pfam" id="PF10698">
    <property type="entry name" value="DUF2505"/>
    <property type="match status" value="1"/>
</dbReference>
<name>A0ABN2TYV3_9MICC</name>
<comment type="caution">
    <text evidence="1">The sequence shown here is derived from an EMBL/GenBank/DDBJ whole genome shotgun (WGS) entry which is preliminary data.</text>
</comment>
<dbReference type="Proteomes" id="UP001501461">
    <property type="component" value="Unassembled WGS sequence"/>
</dbReference>
<dbReference type="InterPro" id="IPR019639">
    <property type="entry name" value="DUF2505"/>
</dbReference>
<keyword evidence="2" id="KW-1185">Reference proteome</keyword>
<evidence type="ECO:0000313" key="2">
    <source>
        <dbReference type="Proteomes" id="UP001501461"/>
    </source>
</evidence>